<feature type="region of interest" description="Disordered" evidence="7">
    <location>
        <begin position="229"/>
        <end position="260"/>
    </location>
</feature>
<name>A0AA44UUH2_PSEA5</name>
<evidence type="ECO:0000259" key="8">
    <source>
        <dbReference type="Pfam" id="PF03460"/>
    </source>
</evidence>
<dbReference type="Gene3D" id="3.30.413.10">
    <property type="entry name" value="Sulfite Reductase Hemoprotein, domain 1"/>
    <property type="match status" value="1"/>
</dbReference>
<gene>
    <name evidence="9" type="ORF">ATL51_5517</name>
</gene>
<dbReference type="InterPro" id="IPR045854">
    <property type="entry name" value="NO2/SO3_Rdtase_4Fe4S_sf"/>
</dbReference>
<feature type="region of interest" description="Disordered" evidence="7">
    <location>
        <begin position="1"/>
        <end position="20"/>
    </location>
</feature>
<evidence type="ECO:0000256" key="4">
    <source>
        <dbReference type="ARBA" id="ARBA00023002"/>
    </source>
</evidence>
<dbReference type="PANTHER" id="PTHR32439:SF9">
    <property type="entry name" value="BLR3264 PROTEIN"/>
    <property type="match status" value="1"/>
</dbReference>
<proteinExistence type="predicted"/>
<organism evidence="9 10">
    <name type="scientific">Pseudonocardia alni</name>
    <name type="common">Amycolata alni</name>
    <dbReference type="NCBI Taxonomy" id="33907"/>
    <lineage>
        <taxon>Bacteria</taxon>
        <taxon>Bacillati</taxon>
        <taxon>Actinomycetota</taxon>
        <taxon>Actinomycetes</taxon>
        <taxon>Pseudonocardiales</taxon>
        <taxon>Pseudonocardiaceae</taxon>
        <taxon>Pseudonocardia</taxon>
    </lineage>
</organism>
<keyword evidence="4" id="KW-0560">Oxidoreductase</keyword>
<reference evidence="9 10" key="1">
    <citation type="submission" date="2017-11" db="EMBL/GenBank/DDBJ databases">
        <title>Sequencing the genomes of 1000 actinobacteria strains.</title>
        <authorList>
            <person name="Klenk H.-P."/>
        </authorList>
    </citation>
    <scope>NUCLEOTIDE SEQUENCE [LARGE SCALE GENOMIC DNA]</scope>
    <source>
        <strain evidence="9 10">DSM 44104</strain>
    </source>
</reference>
<dbReference type="InterPro" id="IPR051329">
    <property type="entry name" value="NIR_SIR_4Fe-4S"/>
</dbReference>
<dbReference type="AlphaFoldDB" id="A0AA44UUH2"/>
<dbReference type="Pfam" id="PF03460">
    <property type="entry name" value="NIR_SIR_ferr"/>
    <property type="match status" value="1"/>
</dbReference>
<dbReference type="EMBL" id="PHUJ01000003">
    <property type="protein sequence ID" value="PKB33750.1"/>
    <property type="molecule type" value="Genomic_DNA"/>
</dbReference>
<dbReference type="SUPFAM" id="SSF55124">
    <property type="entry name" value="Nitrite/Sulfite reductase N-terminal domain-like"/>
    <property type="match status" value="2"/>
</dbReference>
<comment type="caution">
    <text evidence="9">The sequence shown here is derived from an EMBL/GenBank/DDBJ whole genome shotgun (WGS) entry which is preliminary data.</text>
</comment>
<protein>
    <submittedName>
        <fullName evidence="9">Precorrin-3B synthase</fullName>
    </submittedName>
</protein>
<feature type="domain" description="Nitrite/Sulfite reductase ferredoxin-like" evidence="8">
    <location>
        <begin position="33"/>
        <end position="86"/>
    </location>
</feature>
<dbReference type="PANTHER" id="PTHR32439">
    <property type="entry name" value="FERREDOXIN--NITRITE REDUCTASE, CHLOROPLASTIC"/>
    <property type="match status" value="1"/>
</dbReference>
<evidence type="ECO:0000313" key="9">
    <source>
        <dbReference type="EMBL" id="PKB33750.1"/>
    </source>
</evidence>
<evidence type="ECO:0000256" key="2">
    <source>
        <dbReference type="ARBA" id="ARBA00022617"/>
    </source>
</evidence>
<feature type="compositionally biased region" description="Low complexity" evidence="7">
    <location>
        <begin position="244"/>
        <end position="255"/>
    </location>
</feature>
<sequence length="415" mass="41375">MPTVSGVPSPTTRTRADACPGVVSPHAAADGALARVRLPGGTVSAAALRAVAALARDAGDGAVHLTSRGNLQLRGLDPADPRPVERLTAAGLLPSTTHERVRNVLASPLSGIDGGLADVRGLATALDRGLCARPTLSALPGRFLFALDDGRGDVAAERPDLCWRARGSDEGELVVAGAATGLSCPPAEAPVLLLDAAAAFLDLRAAHSADPAARAWRAAELPGAATGIPARLSGRRTMPAPGPGARSAGDTGGRSARSRRAEGGNVLVGVSDGGALGVAPLLGQLSAAQLDVLAGEAPGLLVTPWRTLVLPTPAAGAADRLAGAGLVVDPGHPALRVSACAGSPGCAKSLADVRAHALDLIGRGGPRTGAGPDMLHVVGCARRCGAPHTAHRDAVAIGPGTYVIDGHTITTEELR</sequence>
<evidence type="ECO:0000256" key="1">
    <source>
        <dbReference type="ARBA" id="ARBA00022485"/>
    </source>
</evidence>
<evidence type="ECO:0000256" key="7">
    <source>
        <dbReference type="SAM" id="MobiDB-lite"/>
    </source>
</evidence>
<keyword evidence="6" id="KW-0411">Iron-sulfur</keyword>
<keyword evidence="2" id="KW-0349">Heme</keyword>
<evidence type="ECO:0000313" key="10">
    <source>
        <dbReference type="Proteomes" id="UP000232453"/>
    </source>
</evidence>
<evidence type="ECO:0000256" key="3">
    <source>
        <dbReference type="ARBA" id="ARBA00022723"/>
    </source>
</evidence>
<feature type="compositionally biased region" description="Polar residues" evidence="7">
    <location>
        <begin position="1"/>
        <end position="13"/>
    </location>
</feature>
<evidence type="ECO:0000256" key="5">
    <source>
        <dbReference type="ARBA" id="ARBA00023004"/>
    </source>
</evidence>
<dbReference type="GO" id="GO:0016491">
    <property type="term" value="F:oxidoreductase activity"/>
    <property type="evidence" value="ECO:0007669"/>
    <property type="project" value="UniProtKB-KW"/>
</dbReference>
<keyword evidence="5" id="KW-0408">Iron</keyword>
<dbReference type="Gene3D" id="3.90.480.10">
    <property type="entry name" value="Sulfite Reductase Hemoprotein,Domain 2"/>
    <property type="match status" value="1"/>
</dbReference>
<keyword evidence="3" id="KW-0479">Metal-binding</keyword>
<dbReference type="InterPro" id="IPR036136">
    <property type="entry name" value="Nit/Sulf_reduc_fer-like_dom_sf"/>
</dbReference>
<dbReference type="GO" id="GO:0051539">
    <property type="term" value="F:4 iron, 4 sulfur cluster binding"/>
    <property type="evidence" value="ECO:0007669"/>
    <property type="project" value="UniProtKB-KW"/>
</dbReference>
<accession>A0AA44UUH2</accession>
<dbReference type="InterPro" id="IPR005117">
    <property type="entry name" value="NiRdtase/SiRdtase_haem-b_fer"/>
</dbReference>
<dbReference type="Proteomes" id="UP000232453">
    <property type="component" value="Unassembled WGS sequence"/>
</dbReference>
<evidence type="ECO:0000256" key="6">
    <source>
        <dbReference type="ARBA" id="ARBA00023014"/>
    </source>
</evidence>
<dbReference type="SUPFAM" id="SSF56014">
    <property type="entry name" value="Nitrite and sulphite reductase 4Fe-4S domain-like"/>
    <property type="match status" value="2"/>
</dbReference>
<keyword evidence="1" id="KW-0004">4Fe-4S</keyword>
<dbReference type="GO" id="GO:0046872">
    <property type="term" value="F:metal ion binding"/>
    <property type="evidence" value="ECO:0007669"/>
    <property type="project" value="UniProtKB-KW"/>
</dbReference>